<evidence type="ECO:0000313" key="4">
    <source>
        <dbReference type="EMBL" id="OMO87726.1"/>
    </source>
</evidence>
<name>A0A1R3IYT4_COCAP</name>
<keyword evidence="5" id="KW-1185">Reference proteome</keyword>
<dbReference type="InterPro" id="IPR036047">
    <property type="entry name" value="F-box-like_dom_sf"/>
</dbReference>
<comment type="caution">
    <text evidence="4">The sequence shown here is derived from an EMBL/GenBank/DDBJ whole genome shotgun (WGS) entry which is preliminary data.</text>
</comment>
<keyword evidence="1" id="KW-0812">Transmembrane</keyword>
<feature type="transmembrane region" description="Helical" evidence="1">
    <location>
        <begin position="369"/>
        <end position="393"/>
    </location>
</feature>
<dbReference type="InterPro" id="IPR001810">
    <property type="entry name" value="F-box_dom"/>
</dbReference>
<dbReference type="STRING" id="210143.A0A1R3IYT4"/>
<proteinExistence type="predicted"/>
<feature type="domain" description="F-box associated beta-propeller type 3" evidence="3">
    <location>
        <begin position="132"/>
        <end position="263"/>
    </location>
</feature>
<dbReference type="InterPro" id="IPR013187">
    <property type="entry name" value="F-box-assoc_dom_typ3"/>
</dbReference>
<dbReference type="EMBL" id="AWWV01009168">
    <property type="protein sequence ID" value="OMO87726.1"/>
    <property type="molecule type" value="Genomic_DNA"/>
</dbReference>
<reference evidence="4 5" key="1">
    <citation type="submission" date="2013-09" db="EMBL/GenBank/DDBJ databases">
        <title>Corchorus capsularis genome sequencing.</title>
        <authorList>
            <person name="Alam M."/>
            <person name="Haque M.S."/>
            <person name="Islam M.S."/>
            <person name="Emdad E.M."/>
            <person name="Islam M.M."/>
            <person name="Ahmed B."/>
            <person name="Halim A."/>
            <person name="Hossen Q.M.M."/>
            <person name="Hossain M.Z."/>
            <person name="Ahmed R."/>
            <person name="Khan M.M."/>
            <person name="Islam R."/>
            <person name="Rashid M.M."/>
            <person name="Khan S.A."/>
            <person name="Rahman M.S."/>
            <person name="Alam M."/>
        </authorList>
    </citation>
    <scope>NUCLEOTIDE SEQUENCE [LARGE SCALE GENOMIC DNA]</scope>
    <source>
        <strain evidence="5">cv. CVL-1</strain>
        <tissue evidence="4">Whole seedling</tissue>
    </source>
</reference>
<evidence type="ECO:0000313" key="5">
    <source>
        <dbReference type="Proteomes" id="UP000188268"/>
    </source>
</evidence>
<accession>A0A1R3IYT4</accession>
<dbReference type="Gramene" id="OMO87726">
    <property type="protein sequence ID" value="OMO87726"/>
    <property type="gene ID" value="CCACVL1_08798"/>
</dbReference>
<sequence length="398" mass="45438">MEIEELLICDAQPSSLITLDILLNLPVKALMRFKCVHKSWKDLIKSEKFIKWHLDYNRRRSNNVGILMKRYYQDHHRSSGRKASGKRTKTTNPLTIISNNNRFFTTGVGDLNYVFDKLDIGISTSSRSQQRLDLAHCDGIFFASTTQGNNALFNLATRETIVLPKSNKSHGPFGFGYDIKNHHYKALRIGTAYYPSKVQVYTMGANCWRHLESNDIIDSCLWPWEHAGFYFNGAIHWGIGDNFNIILFNLGDEEFQKLEGPHIDVKYFWNDNEILIQTMKGVDNMHVELVPYNHRKQEFKTSILQISGTSHGFVYEESVASINSACGDLGVSRATVDPSYKNFALTSNFAVSTTLPIIPETKIKVWNRLGIRAVVVPLKIILIVFCLIGMYLLQRMMG</sequence>
<protein>
    <submittedName>
        <fullName evidence="4">Uncharacterized protein</fullName>
    </submittedName>
</protein>
<dbReference type="SUPFAM" id="SSF81383">
    <property type="entry name" value="F-box domain"/>
    <property type="match status" value="1"/>
</dbReference>
<keyword evidence="1" id="KW-0472">Membrane</keyword>
<evidence type="ECO:0000259" key="2">
    <source>
        <dbReference type="Pfam" id="PF00646"/>
    </source>
</evidence>
<keyword evidence="1" id="KW-1133">Transmembrane helix</keyword>
<dbReference type="InterPro" id="IPR050796">
    <property type="entry name" value="SCF_F-box_component"/>
</dbReference>
<dbReference type="Pfam" id="PF00646">
    <property type="entry name" value="F-box"/>
    <property type="match status" value="1"/>
</dbReference>
<dbReference type="Proteomes" id="UP000188268">
    <property type="component" value="Unassembled WGS sequence"/>
</dbReference>
<dbReference type="InterPro" id="IPR017451">
    <property type="entry name" value="F-box-assoc_interact_dom"/>
</dbReference>
<feature type="domain" description="F-box" evidence="2">
    <location>
        <begin position="19"/>
        <end position="51"/>
    </location>
</feature>
<gene>
    <name evidence="4" type="ORF">CCACVL1_08798</name>
</gene>
<evidence type="ECO:0000256" key="1">
    <source>
        <dbReference type="SAM" id="Phobius"/>
    </source>
</evidence>
<dbReference type="NCBIfam" id="TIGR01640">
    <property type="entry name" value="F_box_assoc_1"/>
    <property type="match status" value="1"/>
</dbReference>
<dbReference type="AlphaFoldDB" id="A0A1R3IYT4"/>
<dbReference type="PANTHER" id="PTHR31672">
    <property type="entry name" value="BNACNNG10540D PROTEIN"/>
    <property type="match status" value="1"/>
</dbReference>
<dbReference type="PANTHER" id="PTHR31672:SF13">
    <property type="entry name" value="F-BOX PROTEIN CPR30-LIKE"/>
    <property type="match status" value="1"/>
</dbReference>
<organism evidence="4 5">
    <name type="scientific">Corchorus capsularis</name>
    <name type="common">Jute</name>
    <dbReference type="NCBI Taxonomy" id="210143"/>
    <lineage>
        <taxon>Eukaryota</taxon>
        <taxon>Viridiplantae</taxon>
        <taxon>Streptophyta</taxon>
        <taxon>Embryophyta</taxon>
        <taxon>Tracheophyta</taxon>
        <taxon>Spermatophyta</taxon>
        <taxon>Magnoliopsida</taxon>
        <taxon>eudicotyledons</taxon>
        <taxon>Gunneridae</taxon>
        <taxon>Pentapetalae</taxon>
        <taxon>rosids</taxon>
        <taxon>malvids</taxon>
        <taxon>Malvales</taxon>
        <taxon>Malvaceae</taxon>
        <taxon>Grewioideae</taxon>
        <taxon>Apeibeae</taxon>
        <taxon>Corchorus</taxon>
    </lineage>
</organism>
<dbReference type="OrthoDB" id="1924677at2759"/>
<dbReference type="Pfam" id="PF08268">
    <property type="entry name" value="FBA_3"/>
    <property type="match status" value="1"/>
</dbReference>
<evidence type="ECO:0000259" key="3">
    <source>
        <dbReference type="Pfam" id="PF08268"/>
    </source>
</evidence>